<dbReference type="InterPro" id="IPR005227">
    <property type="entry name" value="YqgF"/>
</dbReference>
<dbReference type="SUPFAM" id="SSF53098">
    <property type="entry name" value="Ribonuclease H-like"/>
    <property type="match status" value="1"/>
</dbReference>
<reference evidence="7 8" key="1">
    <citation type="submission" date="2019-08" db="EMBL/GenBank/DDBJ databases">
        <title>Genome sequence of Psychrobacter frigidicola ACAM304 (type strain).</title>
        <authorList>
            <person name="Bowman J.P."/>
        </authorList>
    </citation>
    <scope>NUCLEOTIDE SEQUENCE [LARGE SCALE GENOMIC DNA]</scope>
    <source>
        <strain evidence="7 8">ACAM 304</strain>
    </source>
</reference>
<evidence type="ECO:0000256" key="5">
    <source>
        <dbReference type="HAMAP-Rule" id="MF_00651"/>
    </source>
</evidence>
<dbReference type="Pfam" id="PF03652">
    <property type="entry name" value="RuvX"/>
    <property type="match status" value="1"/>
</dbReference>
<keyword evidence="8" id="KW-1185">Reference proteome</keyword>
<keyword evidence="4 5" id="KW-0378">Hydrolase</keyword>
<evidence type="ECO:0000256" key="4">
    <source>
        <dbReference type="ARBA" id="ARBA00022801"/>
    </source>
</evidence>
<dbReference type="GO" id="GO:0016788">
    <property type="term" value="F:hydrolase activity, acting on ester bonds"/>
    <property type="evidence" value="ECO:0007669"/>
    <property type="project" value="UniProtKB-UniRule"/>
</dbReference>
<dbReference type="InterPro" id="IPR037027">
    <property type="entry name" value="YqgF/RNaseH-like_dom_sf"/>
</dbReference>
<proteinExistence type="inferred from homology"/>
<dbReference type="Gene3D" id="3.30.420.140">
    <property type="entry name" value="YqgF/RNase H-like domain"/>
    <property type="match status" value="1"/>
</dbReference>
<dbReference type="GO" id="GO:0004518">
    <property type="term" value="F:nuclease activity"/>
    <property type="evidence" value="ECO:0007669"/>
    <property type="project" value="UniProtKB-KW"/>
</dbReference>
<dbReference type="Proteomes" id="UP000321903">
    <property type="component" value="Unassembled WGS sequence"/>
</dbReference>
<dbReference type="EC" id="3.1.-.-" evidence="5"/>
<gene>
    <name evidence="7" type="primary">ruvX</name>
    <name evidence="7" type="ORF">ES754_07220</name>
</gene>
<dbReference type="GO" id="GO:0000967">
    <property type="term" value="P:rRNA 5'-end processing"/>
    <property type="evidence" value="ECO:0007669"/>
    <property type="project" value="UniProtKB-UniRule"/>
</dbReference>
<dbReference type="NCBIfam" id="TIGR00250">
    <property type="entry name" value="RNAse_H_YqgF"/>
    <property type="match status" value="1"/>
</dbReference>
<protein>
    <recommendedName>
        <fullName evidence="5">Putative pre-16S rRNA nuclease</fullName>
        <ecNumber evidence="5">3.1.-.-</ecNumber>
    </recommendedName>
</protein>
<dbReference type="HAMAP" id="MF_00651">
    <property type="entry name" value="Nuclease_YqgF"/>
    <property type="match status" value="1"/>
</dbReference>
<dbReference type="AlphaFoldDB" id="A0A5C7A1G1"/>
<keyword evidence="2 5" id="KW-0690">Ribosome biogenesis</keyword>
<dbReference type="OrthoDB" id="9796140at2"/>
<name>A0A5C7A1G1_9GAMM</name>
<organism evidence="7 8">
    <name type="scientific">Psychrobacter frigidicola</name>
    <dbReference type="NCBI Taxonomy" id="45611"/>
    <lineage>
        <taxon>Bacteria</taxon>
        <taxon>Pseudomonadati</taxon>
        <taxon>Pseudomonadota</taxon>
        <taxon>Gammaproteobacteria</taxon>
        <taxon>Moraxellales</taxon>
        <taxon>Moraxellaceae</taxon>
        <taxon>Psychrobacter</taxon>
    </lineage>
</organism>
<dbReference type="CDD" id="cd16964">
    <property type="entry name" value="YqgF"/>
    <property type="match status" value="1"/>
</dbReference>
<comment type="function">
    <text evidence="5">Could be a nuclease involved in processing of the 5'-end of pre-16S rRNA.</text>
</comment>
<dbReference type="InterPro" id="IPR012337">
    <property type="entry name" value="RNaseH-like_sf"/>
</dbReference>
<dbReference type="SMART" id="SM00732">
    <property type="entry name" value="YqgFc"/>
    <property type="match status" value="1"/>
</dbReference>
<comment type="subcellular location">
    <subcellularLocation>
        <location evidence="5">Cytoplasm</location>
    </subcellularLocation>
</comment>
<accession>A0A5C7A1G1</accession>
<evidence type="ECO:0000313" key="8">
    <source>
        <dbReference type="Proteomes" id="UP000321903"/>
    </source>
</evidence>
<dbReference type="RefSeq" id="WP_147223873.1">
    <property type="nucleotide sequence ID" value="NZ_CAJGYY010000001.1"/>
</dbReference>
<evidence type="ECO:0000256" key="2">
    <source>
        <dbReference type="ARBA" id="ARBA00022517"/>
    </source>
</evidence>
<dbReference type="EMBL" id="VORZ01000002">
    <property type="protein sequence ID" value="TXD97168.1"/>
    <property type="molecule type" value="Genomic_DNA"/>
</dbReference>
<dbReference type="InterPro" id="IPR006641">
    <property type="entry name" value="YqgF/RNaseH-like_dom"/>
</dbReference>
<feature type="domain" description="YqgF/RNase H-like" evidence="6">
    <location>
        <begin position="43"/>
        <end position="148"/>
    </location>
</feature>
<evidence type="ECO:0000256" key="3">
    <source>
        <dbReference type="ARBA" id="ARBA00022722"/>
    </source>
</evidence>
<keyword evidence="3 5" id="KW-0540">Nuclease</keyword>
<dbReference type="PANTHER" id="PTHR33317">
    <property type="entry name" value="POLYNUCLEOTIDYL TRANSFERASE, RIBONUCLEASE H-LIKE SUPERFAMILY PROTEIN"/>
    <property type="match status" value="1"/>
</dbReference>
<comment type="caution">
    <text evidence="7">The sequence shown here is derived from an EMBL/GenBank/DDBJ whole genome shotgun (WGS) entry which is preliminary data.</text>
</comment>
<comment type="similarity">
    <text evidence="5">Belongs to the YqgF HJR family.</text>
</comment>
<keyword evidence="1 5" id="KW-0963">Cytoplasm</keyword>
<dbReference type="PANTHER" id="PTHR33317:SF4">
    <property type="entry name" value="POLYNUCLEOTIDYL TRANSFERASE, RIBONUCLEASE H-LIKE SUPERFAMILY PROTEIN"/>
    <property type="match status" value="1"/>
</dbReference>
<evidence type="ECO:0000313" key="7">
    <source>
        <dbReference type="EMBL" id="TXD97168.1"/>
    </source>
</evidence>
<dbReference type="GO" id="GO:0005829">
    <property type="term" value="C:cytosol"/>
    <property type="evidence" value="ECO:0007669"/>
    <property type="project" value="TreeGrafter"/>
</dbReference>
<evidence type="ECO:0000256" key="1">
    <source>
        <dbReference type="ARBA" id="ARBA00022490"/>
    </source>
</evidence>
<evidence type="ECO:0000259" key="6">
    <source>
        <dbReference type="SMART" id="SM00732"/>
    </source>
</evidence>
<sequence length="193" mass="21087">MADNNFSDSNFVDSNFASSSATKIIAESDKLLVDSAEPVPKAHLILGLDYGVKKMGMALGNTITETARAFDILAMNNGQPDWDNLLGIIKTWGVTTVVVGLPLNMDGSSSMLSKRAHKFARRLAHRLMEQHIPATVMHCDERLSSVGAREIAWEQGWIKNERDPIDDISACILLSTYFADPNSALAIDAIKPD</sequence>